<dbReference type="AlphaFoldDB" id="A0A5J5IXL3"/>
<keyword evidence="3" id="KW-1185">Reference proteome</keyword>
<evidence type="ECO:0000313" key="3">
    <source>
        <dbReference type="Proteomes" id="UP000327039"/>
    </source>
</evidence>
<organism evidence="2 3">
    <name type="scientific">Microbacterium radiodurans</name>
    <dbReference type="NCBI Taxonomy" id="661398"/>
    <lineage>
        <taxon>Bacteria</taxon>
        <taxon>Bacillati</taxon>
        <taxon>Actinomycetota</taxon>
        <taxon>Actinomycetes</taxon>
        <taxon>Micrococcales</taxon>
        <taxon>Microbacteriaceae</taxon>
        <taxon>Microbacterium</taxon>
    </lineage>
</organism>
<dbReference type="EMBL" id="VYRZ01000001">
    <property type="protein sequence ID" value="KAA9089542.1"/>
    <property type="molecule type" value="Genomic_DNA"/>
</dbReference>
<protein>
    <submittedName>
        <fullName evidence="2">Extracellular solute-binding protein</fullName>
    </submittedName>
</protein>
<dbReference type="Pfam" id="PF13416">
    <property type="entry name" value="SBP_bac_8"/>
    <property type="match status" value="1"/>
</dbReference>
<keyword evidence="1" id="KW-0732">Signal</keyword>
<dbReference type="RefSeq" id="WP_150418173.1">
    <property type="nucleotide sequence ID" value="NZ_VYRZ01000001.1"/>
</dbReference>
<dbReference type="InterPro" id="IPR006311">
    <property type="entry name" value="TAT_signal"/>
</dbReference>
<sequence>MAPPLELSRRRFLTGAAALAGTAFLASCAATPGGAGANARTLQFWHLLSGADGVTMSGLLDAVNGAQNDYRIRPTVLAWGEPYYTKLAMAAAGGRAPDVSIMHASRVVGYAPGGLLDTWDTGRLAELGVSADNFPDAVWNKGFIGDDLYSIALDAHPFILMYNTDICGEAGVLDADGKLLPVGSPDEFLELVRSVAAVSQSHGLSYGYLGDGAQMWRLFYTLYTQHGIEMELPQGGPAEIDDDAALASLTFMQQLLDDELAARSADYQSAIAEFATGRSGLFLTGVWELRSMQQAGLPIDATIIPTLFGTPSVYADSHAFTLPHQSAPDEASRDLVYRFVADILKGSFDWAEAGHIPAYLPVTQSPAYAELLPQAHYAEAAELVRYDPPAWFTGSGSRFQADFGAAVQNVLLQGADPAAALSRFRARIDQQLQTPNPADPDGSAGGAA</sequence>
<feature type="chain" id="PRO_5038755932" evidence="1">
    <location>
        <begin position="30"/>
        <end position="448"/>
    </location>
</feature>
<proteinExistence type="predicted"/>
<gene>
    <name evidence="2" type="ORF">F6B42_03425</name>
</gene>
<dbReference type="Gene3D" id="3.40.190.10">
    <property type="entry name" value="Periplasmic binding protein-like II"/>
    <property type="match status" value="1"/>
</dbReference>
<dbReference type="SUPFAM" id="SSF53850">
    <property type="entry name" value="Periplasmic binding protein-like II"/>
    <property type="match status" value="1"/>
</dbReference>
<dbReference type="PANTHER" id="PTHR43649:SF14">
    <property type="entry name" value="BLR3389 PROTEIN"/>
    <property type="match status" value="1"/>
</dbReference>
<reference evidence="3" key="1">
    <citation type="submission" date="2019-09" db="EMBL/GenBank/DDBJ databases">
        <title>Mumia zhuanghuii sp. nov. isolated from the intestinal contents of plateau pika (Ochotona curzoniae) in the Qinghai-Tibet plateau of China.</title>
        <authorList>
            <person name="Tian Z."/>
        </authorList>
    </citation>
    <scope>NUCLEOTIDE SEQUENCE [LARGE SCALE GENOMIC DNA]</scope>
    <source>
        <strain evidence="3">DSM 25564</strain>
    </source>
</reference>
<evidence type="ECO:0000313" key="2">
    <source>
        <dbReference type="EMBL" id="KAA9089542.1"/>
    </source>
</evidence>
<accession>A0A5J5IXL3</accession>
<dbReference type="InterPro" id="IPR050490">
    <property type="entry name" value="Bact_solute-bd_prot1"/>
</dbReference>
<dbReference type="InterPro" id="IPR006059">
    <property type="entry name" value="SBP"/>
</dbReference>
<dbReference type="PROSITE" id="PS51318">
    <property type="entry name" value="TAT"/>
    <property type="match status" value="1"/>
</dbReference>
<dbReference type="Proteomes" id="UP000327039">
    <property type="component" value="Unassembled WGS sequence"/>
</dbReference>
<evidence type="ECO:0000256" key="1">
    <source>
        <dbReference type="SAM" id="SignalP"/>
    </source>
</evidence>
<comment type="caution">
    <text evidence="2">The sequence shown here is derived from an EMBL/GenBank/DDBJ whole genome shotgun (WGS) entry which is preliminary data.</text>
</comment>
<dbReference type="PANTHER" id="PTHR43649">
    <property type="entry name" value="ARABINOSE-BINDING PROTEIN-RELATED"/>
    <property type="match status" value="1"/>
</dbReference>
<name>A0A5J5IXL3_9MICO</name>
<dbReference type="OrthoDB" id="4393730at2"/>
<feature type="signal peptide" evidence="1">
    <location>
        <begin position="1"/>
        <end position="29"/>
    </location>
</feature>